<accession>A0ABR4QME5</accession>
<dbReference type="Proteomes" id="UP001651158">
    <property type="component" value="Unassembled WGS sequence"/>
</dbReference>
<proteinExistence type="predicted"/>
<comment type="caution">
    <text evidence="1">The sequence shown here is derived from an EMBL/GenBank/DDBJ whole genome shotgun (WGS) entry which is preliminary data.</text>
</comment>
<dbReference type="EMBL" id="JAKROA010000002">
    <property type="protein sequence ID" value="KAL5110560.1"/>
    <property type="molecule type" value="Genomic_DNA"/>
</dbReference>
<sequence>MGGFVFPPKCAMPCPHPPAEYFFPPQPVKKCIYTTAFKAEPTAEVLIPPQPVNKCAGTTVFKAEPTAEVIVTSQPVKECSSSNECTLSSKSVKNLSSSTEDEELTDGLQALFKLFRALKSK</sequence>
<keyword evidence="2" id="KW-1185">Reference proteome</keyword>
<protein>
    <submittedName>
        <fullName evidence="1">Uncharacterized protein</fullName>
    </submittedName>
</protein>
<reference evidence="1 2" key="1">
    <citation type="journal article" date="2022" name="Front. Cell. Infect. Microbiol.">
        <title>The Genomes of Two Strains of Taenia crassiceps the Animal Model for the Study of Human Cysticercosis.</title>
        <authorList>
            <person name="Bobes R.J."/>
            <person name="Estrada K."/>
            <person name="Rios-Valencia D.G."/>
            <person name="Calderon-Gallegos A."/>
            <person name="de la Torre P."/>
            <person name="Carrero J.C."/>
            <person name="Sanchez-Flores A."/>
            <person name="Laclette J.P."/>
        </authorList>
    </citation>
    <scope>NUCLEOTIDE SEQUENCE [LARGE SCALE GENOMIC DNA]</scope>
    <source>
        <strain evidence="1">WFUcys</strain>
    </source>
</reference>
<gene>
    <name evidence="1" type="ORF">TcWFU_006682</name>
</gene>
<organism evidence="1 2">
    <name type="scientific">Taenia crassiceps</name>
    <dbReference type="NCBI Taxonomy" id="6207"/>
    <lineage>
        <taxon>Eukaryota</taxon>
        <taxon>Metazoa</taxon>
        <taxon>Spiralia</taxon>
        <taxon>Lophotrochozoa</taxon>
        <taxon>Platyhelminthes</taxon>
        <taxon>Cestoda</taxon>
        <taxon>Eucestoda</taxon>
        <taxon>Cyclophyllidea</taxon>
        <taxon>Taeniidae</taxon>
        <taxon>Taenia</taxon>
    </lineage>
</organism>
<evidence type="ECO:0000313" key="2">
    <source>
        <dbReference type="Proteomes" id="UP001651158"/>
    </source>
</evidence>
<evidence type="ECO:0000313" key="1">
    <source>
        <dbReference type="EMBL" id="KAL5110560.1"/>
    </source>
</evidence>
<name>A0ABR4QME5_9CEST</name>